<sequence>MEIIQASNGVSGSLMSLSSDIYQLFYTFNSTELLMNNLAIYLKKFGRSGIIKMIHDIMNNPNELKRIASDSYFQGNGFYKIVLLKNEYFTLRFHIWFPDNSSQENLHSHRWHLASTILNGNLYYELWKDSAVFNAMDYDEYHYRNKYTQTTLIGKTKMELYEKKHYKTGDYYYLEPDVLHRIVQNAKEMVATLMCHPSKSRDWSRNIALNDRAPEVMPEKYMSNDELRGVLNKYLNFIV</sequence>
<dbReference type="OrthoDB" id="2596042at2"/>
<dbReference type="InterPro" id="IPR011051">
    <property type="entry name" value="RmlC_Cupin_sf"/>
</dbReference>
<protein>
    <recommendedName>
        <fullName evidence="3">Cupin</fullName>
    </recommendedName>
</protein>
<reference evidence="1" key="1">
    <citation type="submission" date="2006-04" db="EMBL/GenBank/DDBJ databases">
        <authorList>
            <person name="Seshadri R."/>
            <person name="Federici B.A."/>
        </authorList>
    </citation>
    <scope>NUCLEOTIDE SEQUENCE [LARGE SCALE GENOMIC DNA]</scope>
</reference>
<gene>
    <name evidence="1" type="ORF">RICGR_0211</name>
</gene>
<evidence type="ECO:0008006" key="3">
    <source>
        <dbReference type="Google" id="ProtNLM"/>
    </source>
</evidence>
<dbReference type="STRING" id="59196.RICGR_0211"/>
<reference evidence="1" key="2">
    <citation type="submission" date="2007-10" db="EMBL/GenBank/DDBJ databases">
        <authorList>
            <person name="Myers G.S."/>
        </authorList>
    </citation>
    <scope>NUCLEOTIDE SEQUENCE [LARGE SCALE GENOMIC DNA]</scope>
</reference>
<dbReference type="Proteomes" id="UP000054075">
    <property type="component" value="Unassembled WGS sequence"/>
</dbReference>
<proteinExistence type="predicted"/>
<evidence type="ECO:0000313" key="1">
    <source>
        <dbReference type="EMBL" id="EDP46381.1"/>
    </source>
</evidence>
<dbReference type="EMBL" id="AAQJ02000001">
    <property type="protein sequence ID" value="EDP46381.1"/>
    <property type="molecule type" value="Genomic_DNA"/>
</dbReference>
<dbReference type="AlphaFoldDB" id="A8PKM6"/>
<accession>A8PKM6</accession>
<evidence type="ECO:0000313" key="2">
    <source>
        <dbReference type="Proteomes" id="UP000054075"/>
    </source>
</evidence>
<comment type="caution">
    <text evidence="1">The sequence shown here is derived from an EMBL/GenBank/DDBJ whole genome shotgun (WGS) entry which is preliminary data.</text>
</comment>
<name>A8PKM6_9COXI</name>
<organism evidence="1 2">
    <name type="scientific">Rickettsiella grylli</name>
    <dbReference type="NCBI Taxonomy" id="59196"/>
    <lineage>
        <taxon>Bacteria</taxon>
        <taxon>Pseudomonadati</taxon>
        <taxon>Pseudomonadota</taxon>
        <taxon>Gammaproteobacteria</taxon>
        <taxon>Legionellales</taxon>
        <taxon>Coxiellaceae</taxon>
        <taxon>Rickettsiella</taxon>
    </lineage>
</organism>
<dbReference type="SUPFAM" id="SSF51182">
    <property type="entry name" value="RmlC-like cupins"/>
    <property type="match status" value="1"/>
</dbReference>
<keyword evidence="2" id="KW-1185">Reference proteome</keyword>